<gene>
    <name evidence="1" type="ORF">AVEN_150146_1</name>
</gene>
<comment type="caution">
    <text evidence="1">The sequence shown here is derived from an EMBL/GenBank/DDBJ whole genome shotgun (WGS) entry which is preliminary data.</text>
</comment>
<accession>A0A4Y2LZN4</accession>
<evidence type="ECO:0000313" key="2">
    <source>
        <dbReference type="Proteomes" id="UP000499080"/>
    </source>
</evidence>
<reference evidence="1 2" key="1">
    <citation type="journal article" date="2019" name="Sci. Rep.">
        <title>Orb-weaving spider Araneus ventricosus genome elucidates the spidroin gene catalogue.</title>
        <authorList>
            <person name="Kono N."/>
            <person name="Nakamura H."/>
            <person name="Ohtoshi R."/>
            <person name="Moran D.A.P."/>
            <person name="Shinohara A."/>
            <person name="Yoshida Y."/>
            <person name="Fujiwara M."/>
            <person name="Mori M."/>
            <person name="Tomita M."/>
            <person name="Arakawa K."/>
        </authorList>
    </citation>
    <scope>NUCLEOTIDE SEQUENCE [LARGE SCALE GENOMIC DNA]</scope>
</reference>
<evidence type="ECO:0000313" key="1">
    <source>
        <dbReference type="EMBL" id="GBN19620.1"/>
    </source>
</evidence>
<dbReference type="EMBL" id="BGPR01006512">
    <property type="protein sequence ID" value="GBN19620.1"/>
    <property type="molecule type" value="Genomic_DNA"/>
</dbReference>
<name>A0A4Y2LZN4_ARAVE</name>
<sequence length="129" mass="14573">MCQDYPNSVERNSPGELIDKCLDHFTKPGLVKFPNAPINDLKLWESLNLHEKYEPEVAKAGLLTFNRYLLYLTEEAVTFSLFSKKVSDTEKKIAASLMKYKANKKSLPTGVAVFSAFNQTTKLHQMVGT</sequence>
<dbReference type="Proteomes" id="UP000499080">
    <property type="component" value="Unassembled WGS sequence"/>
</dbReference>
<dbReference type="AlphaFoldDB" id="A0A4Y2LZN4"/>
<protein>
    <submittedName>
        <fullName evidence="1">Uncharacterized protein</fullName>
    </submittedName>
</protein>
<organism evidence="1 2">
    <name type="scientific">Araneus ventricosus</name>
    <name type="common">Orbweaver spider</name>
    <name type="synonym">Epeira ventricosa</name>
    <dbReference type="NCBI Taxonomy" id="182803"/>
    <lineage>
        <taxon>Eukaryota</taxon>
        <taxon>Metazoa</taxon>
        <taxon>Ecdysozoa</taxon>
        <taxon>Arthropoda</taxon>
        <taxon>Chelicerata</taxon>
        <taxon>Arachnida</taxon>
        <taxon>Araneae</taxon>
        <taxon>Araneomorphae</taxon>
        <taxon>Entelegynae</taxon>
        <taxon>Araneoidea</taxon>
        <taxon>Araneidae</taxon>
        <taxon>Araneus</taxon>
    </lineage>
</organism>
<proteinExistence type="predicted"/>
<keyword evidence="2" id="KW-1185">Reference proteome</keyword>